<organism evidence="1">
    <name type="scientific">Solanum lycopersicum</name>
    <name type="common">Tomato</name>
    <name type="synonym">Lycopersicon esculentum</name>
    <dbReference type="NCBI Taxonomy" id="4081"/>
    <lineage>
        <taxon>Eukaryota</taxon>
        <taxon>Viridiplantae</taxon>
        <taxon>Streptophyta</taxon>
        <taxon>Embryophyta</taxon>
        <taxon>Tracheophyta</taxon>
        <taxon>Spermatophyta</taxon>
        <taxon>Magnoliopsida</taxon>
        <taxon>eudicotyledons</taxon>
        <taxon>Gunneridae</taxon>
        <taxon>Pentapetalae</taxon>
        <taxon>asterids</taxon>
        <taxon>lamiids</taxon>
        <taxon>Solanales</taxon>
        <taxon>Solanaceae</taxon>
        <taxon>Solanoideae</taxon>
        <taxon>Solaneae</taxon>
        <taxon>Solanum</taxon>
        <taxon>Solanum subgen. Lycopersicon</taxon>
    </lineage>
</organism>
<evidence type="ECO:0000313" key="1">
    <source>
        <dbReference type="EnsemblPlants" id="Solyc02g069870.1.1.1"/>
    </source>
</evidence>
<keyword evidence="2" id="KW-1185">Reference proteome</keyword>
<dbReference type="EnsemblPlants" id="Solyc02g069870.1.1">
    <property type="protein sequence ID" value="Solyc02g069870.1.1.1"/>
    <property type="gene ID" value="Solyc02g069870.1"/>
</dbReference>
<reference evidence="1" key="2">
    <citation type="submission" date="2019-01" db="UniProtKB">
        <authorList>
            <consortium name="EnsemblPlants"/>
        </authorList>
    </citation>
    <scope>IDENTIFICATION</scope>
    <source>
        <strain evidence="1">cv. Heinz 1706</strain>
    </source>
</reference>
<dbReference type="PaxDb" id="4081-Solyc02g069870.1.1"/>
<dbReference type="AlphaFoldDB" id="A0A3Q7F3F5"/>
<dbReference type="InParanoid" id="A0A3Q7F3F5"/>
<evidence type="ECO:0000313" key="2">
    <source>
        <dbReference type="Proteomes" id="UP000004994"/>
    </source>
</evidence>
<accession>A0A3Q7F3F5</accession>
<protein>
    <submittedName>
        <fullName evidence="1">Uncharacterized protein</fullName>
    </submittedName>
</protein>
<name>A0A3Q7F3F5_SOLLC</name>
<proteinExistence type="predicted"/>
<sequence length="49" mass="5689">MINRIYVAWSEKPEVVQIFGREKAVAILARSLCGPLDWYCQLKINTNCF</sequence>
<dbReference type="Proteomes" id="UP000004994">
    <property type="component" value="Chromosome 2"/>
</dbReference>
<dbReference type="Gramene" id="Solyc02g069870.1.1">
    <property type="protein sequence ID" value="Solyc02g069870.1.1.1"/>
    <property type="gene ID" value="Solyc02g069870.1"/>
</dbReference>
<reference evidence="1" key="1">
    <citation type="journal article" date="2012" name="Nature">
        <title>The tomato genome sequence provides insights into fleshy fruit evolution.</title>
        <authorList>
            <consortium name="Tomato Genome Consortium"/>
        </authorList>
    </citation>
    <scope>NUCLEOTIDE SEQUENCE [LARGE SCALE GENOMIC DNA]</scope>
    <source>
        <strain evidence="1">cv. Heinz 1706</strain>
    </source>
</reference>